<organism evidence="1 2">
    <name type="scientific">Zasmidium cellare ATCC 36951</name>
    <dbReference type="NCBI Taxonomy" id="1080233"/>
    <lineage>
        <taxon>Eukaryota</taxon>
        <taxon>Fungi</taxon>
        <taxon>Dikarya</taxon>
        <taxon>Ascomycota</taxon>
        <taxon>Pezizomycotina</taxon>
        <taxon>Dothideomycetes</taxon>
        <taxon>Dothideomycetidae</taxon>
        <taxon>Mycosphaerellales</taxon>
        <taxon>Mycosphaerellaceae</taxon>
        <taxon>Zasmidium</taxon>
    </lineage>
</organism>
<dbReference type="AlphaFoldDB" id="A0A6A6BX45"/>
<dbReference type="EMBL" id="ML993639">
    <property type="protein sequence ID" value="KAF2159357.1"/>
    <property type="molecule type" value="Genomic_DNA"/>
</dbReference>
<evidence type="ECO:0000313" key="2">
    <source>
        <dbReference type="Proteomes" id="UP000799537"/>
    </source>
</evidence>
<dbReference type="OrthoDB" id="62952at2759"/>
<gene>
    <name evidence="1" type="ORF">M409DRAFT_30235</name>
</gene>
<keyword evidence="2" id="KW-1185">Reference proteome</keyword>
<name>A0A6A6BX45_ZASCE</name>
<dbReference type="RefSeq" id="XP_033660246.1">
    <property type="nucleotide sequence ID" value="XM_033809825.1"/>
</dbReference>
<protein>
    <recommendedName>
        <fullName evidence="3">F-box domain-containing protein</fullName>
    </recommendedName>
</protein>
<dbReference type="PANTHER" id="PTHR42085">
    <property type="entry name" value="F-BOX DOMAIN-CONTAINING PROTEIN"/>
    <property type="match status" value="1"/>
</dbReference>
<sequence>MRLSDTGPIATRVERDRIMAKALPPTAADDHWRPSLQVPCKQQTVPFLGLPAEIRNRIYHFALPSTGKGDPPLLVASPVWDDVMVSAAEPGITRACKQTRRETLKLFYEDNDFHAYIEHLDFRGLIAWARHFNYTPKLRVHVYMLNKAMCHIGLTPFAQAWRLVEHPEKIHLELHSSFLGPGRRQCAAVAFTVNAAEQKRTKRALQSRMEGEFGEKGTCRCFDWLEIGSGGAYSCSDKHWVDY</sequence>
<dbReference type="Proteomes" id="UP000799537">
    <property type="component" value="Unassembled WGS sequence"/>
</dbReference>
<dbReference type="PANTHER" id="PTHR42085:SF2">
    <property type="entry name" value="F-BOX DOMAIN-CONTAINING PROTEIN"/>
    <property type="match status" value="1"/>
</dbReference>
<dbReference type="GeneID" id="54563097"/>
<proteinExistence type="predicted"/>
<accession>A0A6A6BX45</accession>
<evidence type="ECO:0008006" key="3">
    <source>
        <dbReference type="Google" id="ProtNLM"/>
    </source>
</evidence>
<dbReference type="InterPro" id="IPR038883">
    <property type="entry name" value="AN11006-like"/>
</dbReference>
<evidence type="ECO:0000313" key="1">
    <source>
        <dbReference type="EMBL" id="KAF2159357.1"/>
    </source>
</evidence>
<reference evidence="1" key="1">
    <citation type="journal article" date="2020" name="Stud. Mycol.">
        <title>101 Dothideomycetes genomes: a test case for predicting lifestyles and emergence of pathogens.</title>
        <authorList>
            <person name="Haridas S."/>
            <person name="Albert R."/>
            <person name="Binder M."/>
            <person name="Bloem J."/>
            <person name="Labutti K."/>
            <person name="Salamov A."/>
            <person name="Andreopoulos B."/>
            <person name="Baker S."/>
            <person name="Barry K."/>
            <person name="Bills G."/>
            <person name="Bluhm B."/>
            <person name="Cannon C."/>
            <person name="Castanera R."/>
            <person name="Culley D."/>
            <person name="Daum C."/>
            <person name="Ezra D."/>
            <person name="Gonzalez J."/>
            <person name="Henrissat B."/>
            <person name="Kuo A."/>
            <person name="Liang C."/>
            <person name="Lipzen A."/>
            <person name="Lutzoni F."/>
            <person name="Magnuson J."/>
            <person name="Mondo S."/>
            <person name="Nolan M."/>
            <person name="Ohm R."/>
            <person name="Pangilinan J."/>
            <person name="Park H.-J."/>
            <person name="Ramirez L."/>
            <person name="Alfaro M."/>
            <person name="Sun H."/>
            <person name="Tritt A."/>
            <person name="Yoshinaga Y."/>
            <person name="Zwiers L.-H."/>
            <person name="Turgeon B."/>
            <person name="Goodwin S."/>
            <person name="Spatafora J."/>
            <person name="Crous P."/>
            <person name="Grigoriev I."/>
        </authorList>
    </citation>
    <scope>NUCLEOTIDE SEQUENCE</scope>
    <source>
        <strain evidence="1">ATCC 36951</strain>
    </source>
</reference>